<dbReference type="Gene3D" id="3.90.950.10">
    <property type="match status" value="1"/>
</dbReference>
<dbReference type="Proteomes" id="UP000886780">
    <property type="component" value="Unassembled WGS sequence"/>
</dbReference>
<reference evidence="4" key="2">
    <citation type="submission" date="2021-04" db="EMBL/GenBank/DDBJ databases">
        <authorList>
            <person name="Gilroy R."/>
        </authorList>
    </citation>
    <scope>NUCLEOTIDE SEQUENCE</scope>
    <source>
        <strain evidence="4">ChiGjej4B4-12881</strain>
    </source>
</reference>
<evidence type="ECO:0000313" key="5">
    <source>
        <dbReference type="Proteomes" id="UP000886780"/>
    </source>
</evidence>
<reference evidence="4" key="1">
    <citation type="journal article" date="2021" name="PeerJ">
        <title>Extensive microbial diversity within the chicken gut microbiome revealed by metagenomics and culture.</title>
        <authorList>
            <person name="Gilroy R."/>
            <person name="Ravi A."/>
            <person name="Getino M."/>
            <person name="Pursley I."/>
            <person name="Horton D.L."/>
            <person name="Alikhan N.F."/>
            <person name="Baker D."/>
            <person name="Gharbi K."/>
            <person name="Hall N."/>
            <person name="Watson M."/>
            <person name="Adriaenssens E.M."/>
            <person name="Foster-Nyarko E."/>
            <person name="Jarju S."/>
            <person name="Secka A."/>
            <person name="Antonio M."/>
            <person name="Oren A."/>
            <person name="Chaudhuri R.R."/>
            <person name="La Ragione R."/>
            <person name="Hildebrand F."/>
            <person name="Pallen M.J."/>
        </authorList>
    </citation>
    <scope>NUCLEOTIDE SEQUENCE</scope>
    <source>
        <strain evidence="4">ChiGjej4B4-12881</strain>
    </source>
</reference>
<comment type="caution">
    <text evidence="3">Lacks conserved residue(s) required for the propagation of feature annotation.</text>
</comment>
<comment type="similarity">
    <text evidence="3">Belongs to the Maf family. YhdE subfamily.</text>
</comment>
<evidence type="ECO:0000256" key="3">
    <source>
        <dbReference type="HAMAP-Rule" id="MF_00528"/>
    </source>
</evidence>
<protein>
    <recommendedName>
        <fullName evidence="3">dTTP/UTP pyrophosphatase</fullName>
        <shortName evidence="3">dTTPase/UTPase</shortName>
        <ecNumber evidence="3">3.6.1.9</ecNumber>
    </recommendedName>
    <alternativeName>
        <fullName evidence="3">Nucleoside triphosphate pyrophosphatase</fullName>
    </alternativeName>
    <alternativeName>
        <fullName evidence="3">Nucleotide pyrophosphatase</fullName>
        <shortName evidence="3">Nucleotide PPase</shortName>
    </alternativeName>
</protein>
<feature type="active site" description="Proton acceptor" evidence="3">
    <location>
        <position position="69"/>
    </location>
</feature>
<dbReference type="PANTHER" id="PTHR43213">
    <property type="entry name" value="BIFUNCTIONAL DTTP/UTP PYROPHOSPHATASE/METHYLTRANSFERASE PROTEIN-RELATED"/>
    <property type="match status" value="1"/>
</dbReference>
<evidence type="ECO:0000256" key="2">
    <source>
        <dbReference type="ARBA" id="ARBA00022801"/>
    </source>
</evidence>
<name>A0A9D2AW64_9FIRM</name>
<dbReference type="InterPro" id="IPR003697">
    <property type="entry name" value="Maf-like"/>
</dbReference>
<dbReference type="Pfam" id="PF02545">
    <property type="entry name" value="Maf"/>
    <property type="match status" value="1"/>
</dbReference>
<keyword evidence="3" id="KW-0963">Cytoplasm</keyword>
<keyword evidence="3" id="KW-0546">Nucleotide metabolism</keyword>
<dbReference type="InterPro" id="IPR029001">
    <property type="entry name" value="ITPase-like_fam"/>
</dbReference>
<accession>A0A9D2AW64</accession>
<feature type="site" description="Important for substrate specificity" evidence="3">
    <location>
        <position position="11"/>
    </location>
</feature>
<dbReference type="PIRSF" id="PIRSF006305">
    <property type="entry name" value="Maf"/>
    <property type="match status" value="1"/>
</dbReference>
<feature type="site" description="Important for substrate specificity" evidence="3">
    <location>
        <position position="157"/>
    </location>
</feature>
<feature type="site" description="Important for substrate specificity" evidence="3">
    <location>
        <position position="70"/>
    </location>
</feature>
<dbReference type="SUPFAM" id="SSF52972">
    <property type="entry name" value="ITPase-like"/>
    <property type="match status" value="1"/>
</dbReference>
<sequence>MRIILASGSPRRKELLEQIGITPEVMPSHKEEKTESRIPDEVVRELSAQKAEDIAGRLAGTGLLVIGADTVVASEGRILGKPGSQEEAYRMIASLAGKCHQVYTGVTLIYVDEAGDRRSCTFAEETNVYVFPMEEEEIRAYAACGEPMDKAGAYGIQGRFAAYVEKIEGDYNNVVGLPVGRLCQEIKRLTGGKKR</sequence>
<proteinExistence type="inferred from homology"/>
<comment type="function">
    <text evidence="3">Nucleoside triphosphate pyrophosphatase that hydrolyzes dTTP and UTP. May have a dual role in cell division arrest and in preventing the incorporation of modified nucleotides into cellular nucleic acids.</text>
</comment>
<dbReference type="EC" id="3.6.1.9" evidence="3"/>
<evidence type="ECO:0000313" key="4">
    <source>
        <dbReference type="EMBL" id="HIX52165.1"/>
    </source>
</evidence>
<dbReference type="GO" id="GO:0009117">
    <property type="term" value="P:nucleotide metabolic process"/>
    <property type="evidence" value="ECO:0007669"/>
    <property type="project" value="UniProtKB-KW"/>
</dbReference>
<organism evidence="4 5">
    <name type="scientific">Candidatus Lachnoclostridium stercoripullorum</name>
    <dbReference type="NCBI Taxonomy" id="2838635"/>
    <lineage>
        <taxon>Bacteria</taxon>
        <taxon>Bacillati</taxon>
        <taxon>Bacillota</taxon>
        <taxon>Clostridia</taxon>
        <taxon>Lachnospirales</taxon>
        <taxon>Lachnospiraceae</taxon>
    </lineage>
</organism>
<dbReference type="CDD" id="cd00555">
    <property type="entry name" value="Maf"/>
    <property type="match status" value="1"/>
</dbReference>
<dbReference type="GO" id="GO:0047429">
    <property type="term" value="F:nucleoside triphosphate diphosphatase activity"/>
    <property type="evidence" value="ECO:0007669"/>
    <property type="project" value="UniProtKB-EC"/>
</dbReference>
<keyword evidence="2 3" id="KW-0378">Hydrolase</keyword>
<comment type="catalytic activity">
    <reaction evidence="3">
        <text>UTP + H2O = UMP + diphosphate + H(+)</text>
        <dbReference type="Rhea" id="RHEA:29395"/>
        <dbReference type="ChEBI" id="CHEBI:15377"/>
        <dbReference type="ChEBI" id="CHEBI:15378"/>
        <dbReference type="ChEBI" id="CHEBI:33019"/>
        <dbReference type="ChEBI" id="CHEBI:46398"/>
        <dbReference type="ChEBI" id="CHEBI:57865"/>
        <dbReference type="EC" id="3.6.1.9"/>
    </reaction>
</comment>
<dbReference type="NCBIfam" id="TIGR00172">
    <property type="entry name" value="maf"/>
    <property type="match status" value="1"/>
</dbReference>
<dbReference type="EMBL" id="DXEU01000090">
    <property type="protein sequence ID" value="HIX52165.1"/>
    <property type="molecule type" value="Genomic_DNA"/>
</dbReference>
<dbReference type="PANTHER" id="PTHR43213:SF5">
    <property type="entry name" value="BIFUNCTIONAL DTTP_UTP PYROPHOSPHATASE_METHYLTRANSFERASE PROTEIN-RELATED"/>
    <property type="match status" value="1"/>
</dbReference>
<gene>
    <name evidence="4" type="primary">maf</name>
    <name evidence="4" type="ORF">IAA28_05110</name>
</gene>
<dbReference type="GO" id="GO:0005737">
    <property type="term" value="C:cytoplasm"/>
    <property type="evidence" value="ECO:0007669"/>
    <property type="project" value="UniProtKB-SubCell"/>
</dbReference>
<evidence type="ECO:0000256" key="1">
    <source>
        <dbReference type="ARBA" id="ARBA00001968"/>
    </source>
</evidence>
<comment type="cofactor">
    <cofactor evidence="1 3">
        <name>a divalent metal cation</name>
        <dbReference type="ChEBI" id="CHEBI:60240"/>
    </cofactor>
</comment>
<comment type="subcellular location">
    <subcellularLocation>
        <location evidence="3">Cytoplasm</location>
    </subcellularLocation>
</comment>
<dbReference type="HAMAP" id="MF_00528">
    <property type="entry name" value="Maf"/>
    <property type="match status" value="1"/>
</dbReference>
<comment type="catalytic activity">
    <reaction evidence="3">
        <text>dTTP + H2O = dTMP + diphosphate + H(+)</text>
        <dbReference type="Rhea" id="RHEA:28534"/>
        <dbReference type="ChEBI" id="CHEBI:15377"/>
        <dbReference type="ChEBI" id="CHEBI:15378"/>
        <dbReference type="ChEBI" id="CHEBI:33019"/>
        <dbReference type="ChEBI" id="CHEBI:37568"/>
        <dbReference type="ChEBI" id="CHEBI:63528"/>
        <dbReference type="EC" id="3.6.1.9"/>
    </reaction>
</comment>
<comment type="caution">
    <text evidence="4">The sequence shown here is derived from an EMBL/GenBank/DDBJ whole genome shotgun (WGS) entry which is preliminary data.</text>
</comment>
<dbReference type="AlphaFoldDB" id="A0A9D2AW64"/>